<dbReference type="SUPFAM" id="SSF50370">
    <property type="entry name" value="Ricin B-like lectins"/>
    <property type="match status" value="1"/>
</dbReference>
<dbReference type="PANTHER" id="PTHR16631">
    <property type="entry name" value="GLUCAN 1,3-BETA-GLUCOSIDASE"/>
    <property type="match status" value="1"/>
</dbReference>
<evidence type="ECO:0000256" key="5">
    <source>
        <dbReference type="ARBA" id="ARBA00022801"/>
    </source>
</evidence>
<evidence type="ECO:0000256" key="9">
    <source>
        <dbReference type="ARBA" id="ARBA00023316"/>
    </source>
</evidence>
<dbReference type="EMBL" id="CAADRA010005181">
    <property type="protein sequence ID" value="VFT86629.1"/>
    <property type="molecule type" value="Genomic_DNA"/>
</dbReference>
<dbReference type="SUPFAM" id="SSF51445">
    <property type="entry name" value="(Trans)glycosidases"/>
    <property type="match status" value="1"/>
</dbReference>
<proteinExistence type="predicted"/>
<keyword evidence="9" id="KW-0961">Cell wall biogenesis/degradation</keyword>
<dbReference type="Gene3D" id="3.20.20.80">
    <property type="entry name" value="Glycosidases"/>
    <property type="match status" value="1"/>
</dbReference>
<evidence type="ECO:0000256" key="3">
    <source>
        <dbReference type="ARBA" id="ARBA00012780"/>
    </source>
</evidence>
<organism evidence="17 18">
    <name type="scientific">Aphanomyces stellatus</name>
    <dbReference type="NCBI Taxonomy" id="120398"/>
    <lineage>
        <taxon>Eukaryota</taxon>
        <taxon>Sar</taxon>
        <taxon>Stramenopiles</taxon>
        <taxon>Oomycota</taxon>
        <taxon>Saprolegniomycetes</taxon>
        <taxon>Saprolegniales</taxon>
        <taxon>Verrucalvaceae</taxon>
        <taxon>Aphanomyces</taxon>
    </lineage>
</organism>
<evidence type="ECO:0000256" key="6">
    <source>
        <dbReference type="ARBA" id="ARBA00023136"/>
    </source>
</evidence>
<protein>
    <recommendedName>
        <fullName evidence="3">glucan endo-1,3-beta-D-glucosidase</fullName>
        <ecNumber evidence="3">3.2.1.39</ecNumber>
    </recommendedName>
    <alternativeName>
        <fullName evidence="13">Endo-1,3-beta-glucanase btgC</fullName>
    </alternativeName>
    <alternativeName>
        <fullName evidence="12">Laminarinase btgC</fullName>
    </alternativeName>
</protein>
<dbReference type="InterPro" id="IPR050732">
    <property type="entry name" value="Beta-glucan_modifiers"/>
</dbReference>
<keyword evidence="8" id="KW-0119">Carbohydrate metabolism</keyword>
<dbReference type="GO" id="GO:0071555">
    <property type="term" value="P:cell wall organization"/>
    <property type="evidence" value="ECO:0007669"/>
    <property type="project" value="UniProtKB-KW"/>
</dbReference>
<sequence length="466" mass="50823">MPSTLPPPPCATPDVAYVEAIDSPPLATGRYKRRAAFVAALCVTGAVVAAVLYGVADTRATVTPATSISLGDGRGASVCYDSNVKPDNMFNDFTKMKEKFTAVRTYQTSGTANHIDVAAQVGLKIHAGVWIRDDGLMKRDMQAVFDGTRNNPGAVLAIHVGNEDMFDHQGGHTKIIDVIRALKGKFDTAGVWRPPIGSVHTDGQWLTPEGRELAQYVDVIGVNLQPFFGDSPSSRSNPIEDVKARFAQMAANFPNKQIVITEMGWPTGGPPRDGHKPSAQMAQKFANDALTWVAAGGGGNSPALYQYQDKGNPNSVEGSFGLSGADGQWKFEFGAPLYRAAFANLQYNVMLSTVPNSDQLTLRWWDKWTIDNKFLWVQSGELFVSVTGNSCLEATQAWNGGALRTAPCNGAIPGQHWQYDNANKQLRHASFIGFCLDLGLNGRPYLWQCHAAWDSPYQYQRFEAWL</sequence>
<keyword evidence="6 14" id="KW-0472">Membrane</keyword>
<comment type="subcellular location">
    <subcellularLocation>
        <location evidence="2">Cell membrane</location>
    </subcellularLocation>
</comment>
<dbReference type="InterPro" id="IPR017853">
    <property type="entry name" value="GH"/>
</dbReference>
<reference evidence="17 18" key="1">
    <citation type="submission" date="2019-03" db="EMBL/GenBank/DDBJ databases">
        <authorList>
            <person name="Gaulin E."/>
            <person name="Dumas B."/>
        </authorList>
    </citation>
    <scope>NUCLEOTIDE SEQUENCE [LARGE SCALE GENOMIC DNA]</scope>
    <source>
        <strain evidence="17">CBS 568.67</strain>
    </source>
</reference>
<dbReference type="GO" id="GO:0042973">
    <property type="term" value="F:glucan endo-1,3-beta-D-glucosidase activity"/>
    <property type="evidence" value="ECO:0007669"/>
    <property type="project" value="UniProtKB-EC"/>
</dbReference>
<keyword evidence="18" id="KW-1185">Reference proteome</keyword>
<dbReference type="InterPro" id="IPR035992">
    <property type="entry name" value="Ricin_B-like_lectins"/>
</dbReference>
<keyword evidence="10" id="KW-0624">Polysaccharide degradation</keyword>
<feature type="domain" description="Ricin B lectin" evidence="15">
    <location>
        <begin position="385"/>
        <end position="452"/>
    </location>
</feature>
<evidence type="ECO:0000256" key="8">
    <source>
        <dbReference type="ARBA" id="ARBA00023277"/>
    </source>
</evidence>
<dbReference type="EMBL" id="VJMH01005160">
    <property type="protein sequence ID" value="KAF0699701.1"/>
    <property type="molecule type" value="Genomic_DNA"/>
</dbReference>
<evidence type="ECO:0000313" key="16">
    <source>
        <dbReference type="EMBL" id="KAF0699701.1"/>
    </source>
</evidence>
<gene>
    <name evidence="17" type="primary">Aste57867_9750</name>
    <name evidence="16" type="ORF">As57867_009711</name>
    <name evidence="17" type="ORF">ASTE57867_9750</name>
</gene>
<dbReference type="Gene3D" id="2.80.10.50">
    <property type="match status" value="1"/>
</dbReference>
<dbReference type="GO" id="GO:0000272">
    <property type="term" value="P:polysaccharide catabolic process"/>
    <property type="evidence" value="ECO:0007669"/>
    <property type="project" value="UniProtKB-KW"/>
</dbReference>
<keyword evidence="4" id="KW-1003">Cell membrane</keyword>
<name>A0A485KNP1_9STRA</name>
<evidence type="ECO:0000256" key="14">
    <source>
        <dbReference type="SAM" id="Phobius"/>
    </source>
</evidence>
<evidence type="ECO:0000256" key="13">
    <source>
        <dbReference type="ARBA" id="ARBA00043078"/>
    </source>
</evidence>
<comment type="function">
    <text evidence="11">Glucanases play a role in cell expansion during growth, in cell-cell fusion during mating, and in spore release during sporulation. This enzyme may be involved in beta-glucan degradation. Active on laminarin and lichenan.</text>
</comment>
<comment type="catalytic activity">
    <reaction evidence="1">
        <text>Hydrolysis of (1-&gt;3)-beta-D-glucosidic linkages in (1-&gt;3)-beta-D-glucans.</text>
        <dbReference type="EC" id="3.2.1.39"/>
    </reaction>
</comment>
<keyword evidence="14" id="KW-1133">Transmembrane helix</keyword>
<evidence type="ECO:0000313" key="18">
    <source>
        <dbReference type="Proteomes" id="UP000332933"/>
    </source>
</evidence>
<keyword evidence="5" id="KW-0378">Hydrolase</keyword>
<evidence type="ECO:0000256" key="12">
    <source>
        <dbReference type="ARBA" id="ARBA00042373"/>
    </source>
</evidence>
<dbReference type="InterPro" id="IPR000772">
    <property type="entry name" value="Ricin_B_lectin"/>
</dbReference>
<dbReference type="Proteomes" id="UP000332933">
    <property type="component" value="Unassembled WGS sequence"/>
</dbReference>
<dbReference type="OrthoDB" id="77201at2759"/>
<dbReference type="EC" id="3.2.1.39" evidence="3"/>
<accession>A0A485KNP1</accession>
<keyword evidence="14" id="KW-0812">Transmembrane</keyword>
<dbReference type="PROSITE" id="PS50231">
    <property type="entry name" value="RICIN_B_LECTIN"/>
    <property type="match status" value="1"/>
</dbReference>
<evidence type="ECO:0000256" key="1">
    <source>
        <dbReference type="ARBA" id="ARBA00000382"/>
    </source>
</evidence>
<dbReference type="AlphaFoldDB" id="A0A485KNP1"/>
<reference evidence="16" key="2">
    <citation type="submission" date="2019-06" db="EMBL/GenBank/DDBJ databases">
        <title>Genomics analysis of Aphanomyces spp. identifies a new class of oomycete effector associated with host adaptation.</title>
        <authorList>
            <person name="Gaulin E."/>
        </authorList>
    </citation>
    <scope>NUCLEOTIDE SEQUENCE</scope>
    <source>
        <strain evidence="16">CBS 578.67</strain>
    </source>
</reference>
<dbReference type="PANTHER" id="PTHR16631:SF17">
    <property type="entry name" value="GLUCAN ENDO-1,3-BETA-GLUCOSIDASE BTGC"/>
    <property type="match status" value="1"/>
</dbReference>
<evidence type="ECO:0000256" key="2">
    <source>
        <dbReference type="ARBA" id="ARBA00004236"/>
    </source>
</evidence>
<evidence type="ECO:0000259" key="15">
    <source>
        <dbReference type="Pfam" id="PF00652"/>
    </source>
</evidence>
<dbReference type="Pfam" id="PF00652">
    <property type="entry name" value="Ricin_B_lectin"/>
    <property type="match status" value="1"/>
</dbReference>
<keyword evidence="7" id="KW-0325">Glycoprotein</keyword>
<evidence type="ECO:0000256" key="11">
    <source>
        <dbReference type="ARBA" id="ARBA00037649"/>
    </source>
</evidence>
<evidence type="ECO:0000313" key="17">
    <source>
        <dbReference type="EMBL" id="VFT86629.1"/>
    </source>
</evidence>
<dbReference type="GO" id="GO:0005886">
    <property type="term" value="C:plasma membrane"/>
    <property type="evidence" value="ECO:0007669"/>
    <property type="project" value="UniProtKB-SubCell"/>
</dbReference>
<feature type="transmembrane region" description="Helical" evidence="14">
    <location>
        <begin position="35"/>
        <end position="56"/>
    </location>
</feature>
<evidence type="ECO:0000256" key="10">
    <source>
        <dbReference type="ARBA" id="ARBA00023326"/>
    </source>
</evidence>
<evidence type="ECO:0000256" key="4">
    <source>
        <dbReference type="ARBA" id="ARBA00022475"/>
    </source>
</evidence>
<evidence type="ECO:0000256" key="7">
    <source>
        <dbReference type="ARBA" id="ARBA00023180"/>
    </source>
</evidence>